<evidence type="ECO:0000256" key="6">
    <source>
        <dbReference type="SAM" id="Phobius"/>
    </source>
</evidence>
<feature type="transmembrane region" description="Helical" evidence="6">
    <location>
        <begin position="296"/>
        <end position="317"/>
    </location>
</feature>
<proteinExistence type="predicted"/>
<dbReference type="HOGENOM" id="CLU_001265_5_14_2"/>
<dbReference type="InterPro" id="IPR011701">
    <property type="entry name" value="MFS"/>
</dbReference>
<keyword evidence="2" id="KW-1003">Cell membrane</keyword>
<dbReference type="PROSITE" id="PS50850">
    <property type="entry name" value="MFS"/>
    <property type="match status" value="1"/>
</dbReference>
<protein>
    <submittedName>
        <fullName evidence="8">Major facilitator superfamily transporter</fullName>
    </submittedName>
</protein>
<keyword evidence="9" id="KW-1185">Reference proteome</keyword>
<dbReference type="AlphaFoldDB" id="A0A0F7PB69"/>
<dbReference type="OrthoDB" id="204820at2157"/>
<dbReference type="Pfam" id="PF07690">
    <property type="entry name" value="MFS_1"/>
    <property type="match status" value="1"/>
</dbReference>
<feature type="transmembrane region" description="Helical" evidence="6">
    <location>
        <begin position="171"/>
        <end position="191"/>
    </location>
</feature>
<dbReference type="Proteomes" id="UP000069906">
    <property type="component" value="Chromosome"/>
</dbReference>
<dbReference type="RefSeq" id="WP_050049070.1">
    <property type="nucleotide sequence ID" value="NZ_CP008874.1"/>
</dbReference>
<feature type="transmembrane region" description="Helical" evidence="6">
    <location>
        <begin position="338"/>
        <end position="361"/>
    </location>
</feature>
<feature type="domain" description="Major facilitator superfamily (MFS) profile" evidence="7">
    <location>
        <begin position="18"/>
        <end position="396"/>
    </location>
</feature>
<dbReference type="GO" id="GO:0005886">
    <property type="term" value="C:plasma membrane"/>
    <property type="evidence" value="ECO:0007669"/>
    <property type="project" value="UniProtKB-SubCell"/>
</dbReference>
<evidence type="ECO:0000259" key="7">
    <source>
        <dbReference type="PROSITE" id="PS50850"/>
    </source>
</evidence>
<evidence type="ECO:0000313" key="9">
    <source>
        <dbReference type="Proteomes" id="UP000069906"/>
    </source>
</evidence>
<dbReference type="InterPro" id="IPR036259">
    <property type="entry name" value="MFS_trans_sf"/>
</dbReference>
<dbReference type="PATRIC" id="fig|1604004.4.peg.2030"/>
<dbReference type="InterPro" id="IPR050189">
    <property type="entry name" value="MFS_Efflux_Transporters"/>
</dbReference>
<feature type="transmembrane region" description="Helical" evidence="6">
    <location>
        <begin position="56"/>
        <end position="76"/>
    </location>
</feature>
<dbReference type="EMBL" id="CP008874">
    <property type="protein sequence ID" value="AKH98406.1"/>
    <property type="molecule type" value="Genomic_DNA"/>
</dbReference>
<evidence type="ECO:0000256" key="5">
    <source>
        <dbReference type="ARBA" id="ARBA00023136"/>
    </source>
</evidence>
<feature type="transmembrane region" description="Helical" evidence="6">
    <location>
        <begin position="219"/>
        <end position="245"/>
    </location>
</feature>
<comment type="subcellular location">
    <subcellularLocation>
        <location evidence="1">Cell membrane</location>
        <topology evidence="1">Multi-pass membrane protein</topology>
    </subcellularLocation>
</comment>
<evidence type="ECO:0000256" key="3">
    <source>
        <dbReference type="ARBA" id="ARBA00022692"/>
    </source>
</evidence>
<dbReference type="SUPFAM" id="SSF103473">
    <property type="entry name" value="MFS general substrate transporter"/>
    <property type="match status" value="1"/>
</dbReference>
<accession>A0A0F7PB69</accession>
<keyword evidence="3 6" id="KW-0812">Transmembrane</keyword>
<sequence length="400" mass="41020">MGIRTGLGELRGDGRGWTLLAIAVGWVFILGGRFLVPAVLPQVKAAFDASDFEVGVAITVIWAAYALMQSPGGLLIDRFGERRLLAGSLLLTAASILVLGTAPVFLAFLVGSCVFGLASGLYGPARGTALSRTFPENDGTAIGITLAAGAVGSAALPFLAGALVGTYSWRLIVGGLLPPLALAGLLVWLTVPETANGAAQVSPGRLVRDVTNAIRNRGIVIATAGVTLIMFAYQGLTAFLVTYLVAIKEFDQTTAAAVLSLFFIGGAISQIVSGTLSDRFGDRPVLVGVAALNVPLLVALPFLEGVIPIAALSLLLGTRNGVMPVSNAYTIAVLPDRVTGATWGVLRTGFFLLGAAGSTVVGAMADADLFDESFFVLAALTAAAALIYAFLPDRATSRGG</sequence>
<dbReference type="PANTHER" id="PTHR43124">
    <property type="entry name" value="PURINE EFFLUX PUMP PBUE"/>
    <property type="match status" value="1"/>
</dbReference>
<dbReference type="KEGG" id="hsu:HLASF_1936"/>
<evidence type="ECO:0000313" key="8">
    <source>
        <dbReference type="EMBL" id="AKH98406.1"/>
    </source>
</evidence>
<dbReference type="InterPro" id="IPR020846">
    <property type="entry name" value="MFS_dom"/>
</dbReference>
<evidence type="ECO:0000256" key="2">
    <source>
        <dbReference type="ARBA" id="ARBA00022475"/>
    </source>
</evidence>
<keyword evidence="4 6" id="KW-1133">Transmembrane helix</keyword>
<organism evidence="8 9">
    <name type="scientific">Halanaeroarchaeum sulfurireducens</name>
    <dbReference type="NCBI Taxonomy" id="1604004"/>
    <lineage>
        <taxon>Archaea</taxon>
        <taxon>Methanobacteriati</taxon>
        <taxon>Methanobacteriota</taxon>
        <taxon>Stenosarchaea group</taxon>
        <taxon>Halobacteria</taxon>
        <taxon>Halobacteriales</taxon>
        <taxon>Halobacteriaceae</taxon>
        <taxon>Halanaeroarchaeum</taxon>
    </lineage>
</organism>
<name>A0A0F7PB69_9EURY</name>
<dbReference type="Gene3D" id="1.20.1250.20">
    <property type="entry name" value="MFS general substrate transporter like domains"/>
    <property type="match status" value="2"/>
</dbReference>
<reference evidence="8 9" key="1">
    <citation type="journal article" date="2015" name="ISME J.">
        <title>Elemental sulfur and acetate can support life of a novel strictly anaerobic haloarchaeon.</title>
        <authorList>
            <person name="Sorokin D.Y."/>
            <person name="Kublanov I.V."/>
            <person name="Gavrilov S.N."/>
            <person name="Rojo D."/>
            <person name="Roman P."/>
            <person name="Golyshin P.N."/>
            <person name="Slepak V.Z."/>
            <person name="Smedile F."/>
            <person name="Ferrer M."/>
            <person name="Messina E."/>
            <person name="La Cono V."/>
            <person name="Yakimov M.M."/>
        </authorList>
    </citation>
    <scope>NUCLEOTIDE SEQUENCE [LARGE SCALE GENOMIC DNA]</scope>
    <source>
        <strain evidence="8 9">HSR2</strain>
    </source>
</reference>
<feature type="transmembrane region" description="Helical" evidence="6">
    <location>
        <begin position="16"/>
        <end position="36"/>
    </location>
</feature>
<dbReference type="PANTHER" id="PTHR43124:SF3">
    <property type="entry name" value="CHLORAMPHENICOL EFFLUX PUMP RV0191"/>
    <property type="match status" value="1"/>
</dbReference>
<feature type="transmembrane region" description="Helical" evidence="6">
    <location>
        <begin position="141"/>
        <end position="164"/>
    </location>
</feature>
<feature type="transmembrane region" description="Helical" evidence="6">
    <location>
        <begin position="88"/>
        <end position="121"/>
    </location>
</feature>
<feature type="transmembrane region" description="Helical" evidence="6">
    <location>
        <begin position="257"/>
        <end position="276"/>
    </location>
</feature>
<dbReference type="GO" id="GO:0022857">
    <property type="term" value="F:transmembrane transporter activity"/>
    <property type="evidence" value="ECO:0007669"/>
    <property type="project" value="InterPro"/>
</dbReference>
<keyword evidence="5 6" id="KW-0472">Membrane</keyword>
<evidence type="ECO:0000256" key="4">
    <source>
        <dbReference type="ARBA" id="ARBA00022989"/>
    </source>
</evidence>
<feature type="transmembrane region" description="Helical" evidence="6">
    <location>
        <begin position="373"/>
        <end position="391"/>
    </location>
</feature>
<evidence type="ECO:0000256" key="1">
    <source>
        <dbReference type="ARBA" id="ARBA00004651"/>
    </source>
</evidence>
<gene>
    <name evidence="8" type="ORF">HLASF_1936</name>
</gene>
<dbReference type="GeneID" id="25160086"/>